<dbReference type="SUPFAM" id="SSF75516">
    <property type="entry name" value="Pheromone-binding domain of LuxR-like quorum-sensing transcription factors"/>
    <property type="match status" value="1"/>
</dbReference>
<dbReference type="EMBL" id="CP136336">
    <property type="protein sequence ID" value="WOB09413.1"/>
    <property type="molecule type" value="Genomic_DNA"/>
</dbReference>
<evidence type="ECO:0000256" key="1">
    <source>
        <dbReference type="ARBA" id="ARBA00023015"/>
    </source>
</evidence>
<dbReference type="InterPro" id="IPR036388">
    <property type="entry name" value="WH-like_DNA-bd_sf"/>
</dbReference>
<gene>
    <name evidence="5" type="ORF">RXV79_04960</name>
</gene>
<name>A0ABZ0CWX1_9BURK</name>
<dbReference type="InterPro" id="IPR036693">
    <property type="entry name" value="TF_LuxR_autoind-bd_dom_sf"/>
</dbReference>
<proteinExistence type="predicted"/>
<protein>
    <submittedName>
        <fullName evidence="5">Autoinducer binding domain-containing protein</fullName>
    </submittedName>
</protein>
<sequence length="290" mass="32426">MDMSIAPLPAETASQSAQGPIVTKGTFCGQRYRVRSLDLSAIEVPHADDGFVDTLGVVADRLRTRKLAPILTELARQHGFDCISYTCWMPRLGGESTYWVYGPLPNETRVAYHSRNLLETDEVVRHCKTSHVPAVWRVDQAGLKTQAPDLHLALSDSYRSRISFPVHGPYREWGAVSFNSRLPDVWAALQARRYQVLCEGQLLAQYIHQWVTASGLLWDLSELGAVTLKDKEKEVLRLGALGFESHEIGPLVGLSKRSVDYVFQQISRKLQVTNRQESITTALELGLIAL</sequence>
<dbReference type="SUPFAM" id="SSF46894">
    <property type="entry name" value="C-terminal effector domain of the bipartite response regulators"/>
    <property type="match status" value="1"/>
</dbReference>
<keyword evidence="1" id="KW-0805">Transcription regulation</keyword>
<keyword evidence="3" id="KW-0804">Transcription</keyword>
<organism evidence="5 6">
    <name type="scientific">Piscinibacter gummiphilus</name>
    <dbReference type="NCBI Taxonomy" id="946333"/>
    <lineage>
        <taxon>Bacteria</taxon>
        <taxon>Pseudomonadati</taxon>
        <taxon>Pseudomonadota</taxon>
        <taxon>Betaproteobacteria</taxon>
        <taxon>Burkholderiales</taxon>
        <taxon>Sphaerotilaceae</taxon>
        <taxon>Piscinibacter</taxon>
    </lineage>
</organism>
<evidence type="ECO:0000313" key="5">
    <source>
        <dbReference type="EMBL" id="WOB09413.1"/>
    </source>
</evidence>
<evidence type="ECO:0000259" key="4">
    <source>
        <dbReference type="SMART" id="SM00421"/>
    </source>
</evidence>
<dbReference type="RefSeq" id="WP_316702367.1">
    <property type="nucleotide sequence ID" value="NZ_CP136336.1"/>
</dbReference>
<feature type="domain" description="HTH luxR-type" evidence="4">
    <location>
        <begin position="225"/>
        <end position="282"/>
    </location>
</feature>
<dbReference type="Pfam" id="PF00196">
    <property type="entry name" value="GerE"/>
    <property type="match status" value="1"/>
</dbReference>
<reference evidence="5 6" key="1">
    <citation type="submission" date="2023-10" db="EMBL/GenBank/DDBJ databases">
        <title>Bacteria for the degradation of biodegradable plastic PBAT(Polybutylene adipate terephthalate).</title>
        <authorList>
            <person name="Weon H.-Y."/>
            <person name="Yeon J."/>
        </authorList>
    </citation>
    <scope>NUCLEOTIDE SEQUENCE [LARGE SCALE GENOMIC DNA]</scope>
    <source>
        <strain evidence="5 6">SBD 7-3</strain>
    </source>
</reference>
<dbReference type="InterPro" id="IPR005143">
    <property type="entry name" value="TF_LuxR_autoind-bd_dom"/>
</dbReference>
<keyword evidence="2" id="KW-0238">DNA-binding</keyword>
<dbReference type="InterPro" id="IPR016032">
    <property type="entry name" value="Sig_transdc_resp-reg_C-effctor"/>
</dbReference>
<evidence type="ECO:0000313" key="6">
    <source>
        <dbReference type="Proteomes" id="UP001303946"/>
    </source>
</evidence>
<dbReference type="Gene3D" id="1.10.10.10">
    <property type="entry name" value="Winged helix-like DNA-binding domain superfamily/Winged helix DNA-binding domain"/>
    <property type="match status" value="1"/>
</dbReference>
<dbReference type="SMART" id="SM00421">
    <property type="entry name" value="HTH_LUXR"/>
    <property type="match status" value="1"/>
</dbReference>
<dbReference type="Pfam" id="PF03472">
    <property type="entry name" value="Autoind_bind"/>
    <property type="match status" value="1"/>
</dbReference>
<accession>A0ABZ0CWX1</accession>
<dbReference type="Gene3D" id="3.30.450.80">
    <property type="entry name" value="Transcription factor LuxR-like, autoinducer-binding domain"/>
    <property type="match status" value="1"/>
</dbReference>
<keyword evidence="6" id="KW-1185">Reference proteome</keyword>
<evidence type="ECO:0000256" key="3">
    <source>
        <dbReference type="ARBA" id="ARBA00023163"/>
    </source>
</evidence>
<evidence type="ECO:0000256" key="2">
    <source>
        <dbReference type="ARBA" id="ARBA00023125"/>
    </source>
</evidence>
<dbReference type="Proteomes" id="UP001303946">
    <property type="component" value="Chromosome"/>
</dbReference>
<dbReference type="InterPro" id="IPR000792">
    <property type="entry name" value="Tscrpt_reg_LuxR_C"/>
</dbReference>